<proteinExistence type="predicted"/>
<dbReference type="HOGENOM" id="CLU_750571_0_0_1"/>
<feature type="compositionally biased region" description="Basic and acidic residues" evidence="1">
    <location>
        <begin position="335"/>
        <end position="345"/>
    </location>
</feature>
<feature type="region of interest" description="Disordered" evidence="1">
    <location>
        <begin position="306"/>
        <end position="345"/>
    </location>
</feature>
<sequence>MMLLLQNEENGFQELIIDNRKRRLLVLDHESSNTVVDCAIDTNLMKCFLVKYKNDSNGHLDRIEMKTVSYSQGDEFVKQRISRYNPRVTSYTDSSTSTATTAENSLPKIEFIVHNSIGDLNTNNQQAYAKTMIDLINGGSLLRKGQRIVRIISRLITVPTLTEFCTWKNKAEICDMNSNTILELHSTPTVLFDHLYGNFFIVHESVEASNNLGIKPCLLSTPSSASTTTPKATVSTANVYCGPSTAETDSRITMHGAEQPEENDQEKETLPLLPFSFDSPPTSATAPLEDLCDDCLLLSPARTSDTFPKKNRFSTSTSFSSDTISRPMPENSSESEEKNEPRNAEKDIVCIANLFSASRSPSKARLSKQ</sequence>
<reference evidence="3" key="1">
    <citation type="submission" date="2011-07" db="EMBL/GenBank/DDBJ databases">
        <authorList>
            <consortium name="Caenorhabditis brenneri Sequencing and Analysis Consortium"/>
            <person name="Wilson R.K."/>
        </authorList>
    </citation>
    <scope>NUCLEOTIDE SEQUENCE [LARGE SCALE GENOMIC DNA]</scope>
    <source>
        <strain evidence="3">PB2801</strain>
    </source>
</reference>
<evidence type="ECO:0000313" key="2">
    <source>
        <dbReference type="EMBL" id="EGT42735.1"/>
    </source>
</evidence>
<gene>
    <name evidence="2" type="ORF">CAEBREN_18036</name>
</gene>
<dbReference type="AlphaFoldDB" id="G0MSF8"/>
<protein>
    <submittedName>
        <fullName evidence="2">Uncharacterized protein</fullName>
    </submittedName>
</protein>
<accession>G0MSF8</accession>
<keyword evidence="3" id="KW-1185">Reference proteome</keyword>
<name>G0MSF8_CAEBE</name>
<dbReference type="InParanoid" id="G0MSF8"/>
<feature type="compositionally biased region" description="Low complexity" evidence="1">
    <location>
        <begin position="313"/>
        <end position="332"/>
    </location>
</feature>
<evidence type="ECO:0000256" key="1">
    <source>
        <dbReference type="SAM" id="MobiDB-lite"/>
    </source>
</evidence>
<dbReference type="Proteomes" id="UP000008068">
    <property type="component" value="Unassembled WGS sequence"/>
</dbReference>
<evidence type="ECO:0000313" key="3">
    <source>
        <dbReference type="Proteomes" id="UP000008068"/>
    </source>
</evidence>
<organism evidence="3">
    <name type="scientific">Caenorhabditis brenneri</name>
    <name type="common">Nematode worm</name>
    <dbReference type="NCBI Taxonomy" id="135651"/>
    <lineage>
        <taxon>Eukaryota</taxon>
        <taxon>Metazoa</taxon>
        <taxon>Ecdysozoa</taxon>
        <taxon>Nematoda</taxon>
        <taxon>Chromadorea</taxon>
        <taxon>Rhabditida</taxon>
        <taxon>Rhabditina</taxon>
        <taxon>Rhabditomorpha</taxon>
        <taxon>Rhabditoidea</taxon>
        <taxon>Rhabditidae</taxon>
        <taxon>Peloderinae</taxon>
        <taxon>Caenorhabditis</taxon>
    </lineage>
</organism>
<dbReference type="EMBL" id="GL379809">
    <property type="protein sequence ID" value="EGT42735.1"/>
    <property type="molecule type" value="Genomic_DNA"/>
</dbReference>